<protein>
    <submittedName>
        <fullName evidence="1">Uncharacterized protein</fullName>
    </submittedName>
</protein>
<comment type="caution">
    <text evidence="1">The sequence shown here is derived from an EMBL/GenBank/DDBJ whole genome shotgun (WGS) entry which is preliminary data.</text>
</comment>
<proteinExistence type="predicted"/>
<evidence type="ECO:0000313" key="1">
    <source>
        <dbReference type="EMBL" id="KAK7349070.1"/>
    </source>
</evidence>
<reference evidence="1 2" key="1">
    <citation type="submission" date="2024-01" db="EMBL/GenBank/DDBJ databases">
        <title>The genomes of 5 underutilized Papilionoideae crops provide insights into root nodulation and disease resistanc.</title>
        <authorList>
            <person name="Jiang F."/>
        </authorList>
    </citation>
    <scope>NUCLEOTIDE SEQUENCE [LARGE SCALE GENOMIC DNA]</scope>
    <source>
        <strain evidence="1">LVBAO_FW01</strain>
        <tissue evidence="1">Leaves</tissue>
    </source>
</reference>
<gene>
    <name evidence="1" type="ORF">VNO77_06133</name>
</gene>
<dbReference type="EMBL" id="JAYMYQ010000002">
    <property type="protein sequence ID" value="KAK7349070.1"/>
    <property type="molecule type" value="Genomic_DNA"/>
</dbReference>
<accession>A0AAN9QSS1</accession>
<evidence type="ECO:0000313" key="2">
    <source>
        <dbReference type="Proteomes" id="UP001367508"/>
    </source>
</evidence>
<organism evidence="1 2">
    <name type="scientific">Canavalia gladiata</name>
    <name type="common">Sword bean</name>
    <name type="synonym">Dolichos gladiatus</name>
    <dbReference type="NCBI Taxonomy" id="3824"/>
    <lineage>
        <taxon>Eukaryota</taxon>
        <taxon>Viridiplantae</taxon>
        <taxon>Streptophyta</taxon>
        <taxon>Embryophyta</taxon>
        <taxon>Tracheophyta</taxon>
        <taxon>Spermatophyta</taxon>
        <taxon>Magnoliopsida</taxon>
        <taxon>eudicotyledons</taxon>
        <taxon>Gunneridae</taxon>
        <taxon>Pentapetalae</taxon>
        <taxon>rosids</taxon>
        <taxon>fabids</taxon>
        <taxon>Fabales</taxon>
        <taxon>Fabaceae</taxon>
        <taxon>Papilionoideae</taxon>
        <taxon>50 kb inversion clade</taxon>
        <taxon>NPAAA clade</taxon>
        <taxon>indigoferoid/millettioid clade</taxon>
        <taxon>Phaseoleae</taxon>
        <taxon>Canavalia</taxon>
    </lineage>
</organism>
<dbReference type="AlphaFoldDB" id="A0AAN9QSS1"/>
<name>A0AAN9QSS1_CANGL</name>
<keyword evidence="2" id="KW-1185">Reference proteome</keyword>
<sequence length="108" mass="13092">MVIAFHFQIATYLYLYSNYFNVTSPQFVFLHKFPFQFCHIYLQYSCERERERERERDGYCYEDGISDSASSPLSLILFFDLQYYFEYRFNKPVLFLDYLALLGCSEKA</sequence>
<dbReference type="Proteomes" id="UP001367508">
    <property type="component" value="Unassembled WGS sequence"/>
</dbReference>